<keyword evidence="2" id="KW-1185">Reference proteome</keyword>
<reference evidence="1 2" key="2">
    <citation type="journal article" date="2022" name="Mol. Ecol. Resour.">
        <title>The genomes of chicory, endive, great burdock and yacon provide insights into Asteraceae paleo-polyploidization history and plant inulin production.</title>
        <authorList>
            <person name="Fan W."/>
            <person name="Wang S."/>
            <person name="Wang H."/>
            <person name="Wang A."/>
            <person name="Jiang F."/>
            <person name="Liu H."/>
            <person name="Zhao H."/>
            <person name="Xu D."/>
            <person name="Zhang Y."/>
        </authorList>
    </citation>
    <scope>NUCLEOTIDE SEQUENCE [LARGE SCALE GENOMIC DNA]</scope>
    <source>
        <strain evidence="2">cv. Yunnan</strain>
        <tissue evidence="1">Leaves</tissue>
    </source>
</reference>
<gene>
    <name evidence="1" type="ORF">L1987_11936</name>
</gene>
<evidence type="ECO:0000313" key="1">
    <source>
        <dbReference type="EMBL" id="KAI3818133.1"/>
    </source>
</evidence>
<accession>A0ACB9JEP2</accession>
<reference evidence="2" key="1">
    <citation type="journal article" date="2022" name="Mol. Ecol. Resour.">
        <title>The genomes of chicory, endive, great burdock and yacon provide insights into Asteraceae palaeo-polyploidization history and plant inulin production.</title>
        <authorList>
            <person name="Fan W."/>
            <person name="Wang S."/>
            <person name="Wang H."/>
            <person name="Wang A."/>
            <person name="Jiang F."/>
            <person name="Liu H."/>
            <person name="Zhao H."/>
            <person name="Xu D."/>
            <person name="Zhang Y."/>
        </authorList>
    </citation>
    <scope>NUCLEOTIDE SEQUENCE [LARGE SCALE GENOMIC DNA]</scope>
    <source>
        <strain evidence="2">cv. Yunnan</strain>
    </source>
</reference>
<dbReference type="EMBL" id="CM042021">
    <property type="protein sequence ID" value="KAI3818133.1"/>
    <property type="molecule type" value="Genomic_DNA"/>
</dbReference>
<organism evidence="1 2">
    <name type="scientific">Smallanthus sonchifolius</name>
    <dbReference type="NCBI Taxonomy" id="185202"/>
    <lineage>
        <taxon>Eukaryota</taxon>
        <taxon>Viridiplantae</taxon>
        <taxon>Streptophyta</taxon>
        <taxon>Embryophyta</taxon>
        <taxon>Tracheophyta</taxon>
        <taxon>Spermatophyta</taxon>
        <taxon>Magnoliopsida</taxon>
        <taxon>eudicotyledons</taxon>
        <taxon>Gunneridae</taxon>
        <taxon>Pentapetalae</taxon>
        <taxon>asterids</taxon>
        <taxon>campanulids</taxon>
        <taxon>Asterales</taxon>
        <taxon>Asteraceae</taxon>
        <taxon>Asteroideae</taxon>
        <taxon>Heliantheae alliance</taxon>
        <taxon>Millerieae</taxon>
        <taxon>Smallanthus</taxon>
    </lineage>
</organism>
<sequence length="73" mass="8967">MEKKPMKSPSYKRPEWRMSCCYIERRPTSEAEKWKFVSKKLRFAWRSREKIALAYLPEVMYKSLVNKDPKYMV</sequence>
<dbReference type="Proteomes" id="UP001056120">
    <property type="component" value="Linkage Group LG04"/>
</dbReference>
<proteinExistence type="predicted"/>
<protein>
    <submittedName>
        <fullName evidence="1">Uncharacterized protein</fullName>
    </submittedName>
</protein>
<evidence type="ECO:0000313" key="2">
    <source>
        <dbReference type="Proteomes" id="UP001056120"/>
    </source>
</evidence>
<name>A0ACB9JEP2_9ASTR</name>
<comment type="caution">
    <text evidence="1">The sequence shown here is derived from an EMBL/GenBank/DDBJ whole genome shotgun (WGS) entry which is preliminary data.</text>
</comment>